<evidence type="ECO:0000313" key="3">
    <source>
        <dbReference type="EMBL" id="GAQ04999.1"/>
    </source>
</evidence>
<evidence type="ECO:0000256" key="1">
    <source>
        <dbReference type="SAM" id="MobiDB-lite"/>
    </source>
</evidence>
<evidence type="ECO:0000313" key="4">
    <source>
        <dbReference type="Proteomes" id="UP000051487"/>
    </source>
</evidence>
<dbReference type="Proteomes" id="UP000051487">
    <property type="component" value="Unassembled WGS sequence"/>
</dbReference>
<dbReference type="InterPro" id="IPR028116">
    <property type="entry name" value="Cis-CaaD-like"/>
</dbReference>
<name>A0AAN4T8M6_ASPLE</name>
<dbReference type="SUPFAM" id="SSF55331">
    <property type="entry name" value="Tautomerase/MIF"/>
    <property type="match status" value="1"/>
</dbReference>
<sequence length="339" mass="37992">MPRWLIQHSPNTLTAEEKSHLAQQITQVYVGVGLPAFYVQVHFIEQPAGTSFIGGEQHPNFVALTIHHLARTMTTDEQRQRFLNRIDAILTPMFEPKGIDWEYYVTEAPRDLWKINGLVPPATGSEEEKKALPAPSPILGNPDAYRYHPRRKGKSTLPTCNVGTPMQTAVSMWRNKWDPDAESGFDNPDFYHESDPEWDDRLMQEFDNTVMTQPVPQTDAYTPQLQGISNATVTSTVPPSNKATPLHIVECDAPEAKFYHVDPAMPVIQSNAKPGTDIPDLNFCSWNYATTQACLAQSDSAVSIYFDTGCIMTIIDEQFFLCYVPTGKILGCPTTRISE</sequence>
<accession>A0AAN4T8M6</accession>
<reference evidence="3 4" key="1">
    <citation type="submission" date="2015-11" db="EMBL/GenBank/DDBJ databases">
        <title>Aspergillus lentulus strain IFM 54703T.</title>
        <authorList>
            <person name="Kusuya Y."/>
            <person name="Sakai K."/>
            <person name="Kamei K."/>
            <person name="Takahashi H."/>
            <person name="Yaguchi T."/>
        </authorList>
    </citation>
    <scope>NUCLEOTIDE SEQUENCE [LARGE SCALE GENOMIC DNA]</scope>
    <source>
        <strain evidence="3 4">IFM 54703</strain>
    </source>
</reference>
<dbReference type="Gene3D" id="3.30.429.10">
    <property type="entry name" value="Macrophage Migration Inhibitory Factor"/>
    <property type="match status" value="1"/>
</dbReference>
<dbReference type="AlphaFoldDB" id="A0AAN4T8M6"/>
<comment type="caution">
    <text evidence="3">The sequence shown here is derived from an EMBL/GenBank/DDBJ whole genome shotgun (WGS) entry which is preliminary data.</text>
</comment>
<organism evidence="3 4">
    <name type="scientific">Aspergillus lentulus</name>
    <dbReference type="NCBI Taxonomy" id="293939"/>
    <lineage>
        <taxon>Eukaryota</taxon>
        <taxon>Fungi</taxon>
        <taxon>Dikarya</taxon>
        <taxon>Ascomycota</taxon>
        <taxon>Pezizomycotina</taxon>
        <taxon>Eurotiomycetes</taxon>
        <taxon>Eurotiomycetidae</taxon>
        <taxon>Eurotiales</taxon>
        <taxon>Aspergillaceae</taxon>
        <taxon>Aspergillus</taxon>
        <taxon>Aspergillus subgen. Fumigati</taxon>
    </lineage>
</organism>
<dbReference type="InterPro" id="IPR014347">
    <property type="entry name" value="Tautomerase/MIF_sf"/>
</dbReference>
<evidence type="ECO:0000259" key="2">
    <source>
        <dbReference type="Pfam" id="PF14832"/>
    </source>
</evidence>
<gene>
    <name evidence="3" type="ORF">ALT_2320</name>
</gene>
<proteinExistence type="predicted"/>
<feature type="domain" description="Tautomerase cis-CaaD-like" evidence="2">
    <location>
        <begin position="1"/>
        <end position="130"/>
    </location>
</feature>
<feature type="region of interest" description="Disordered" evidence="1">
    <location>
        <begin position="123"/>
        <end position="143"/>
    </location>
</feature>
<dbReference type="EMBL" id="BCLY01000004">
    <property type="protein sequence ID" value="GAQ04999.1"/>
    <property type="molecule type" value="Genomic_DNA"/>
</dbReference>
<dbReference type="Pfam" id="PF14832">
    <property type="entry name" value="Tautomerase_3"/>
    <property type="match status" value="1"/>
</dbReference>
<protein>
    <recommendedName>
        <fullName evidence="2">Tautomerase cis-CaaD-like domain-containing protein</fullName>
    </recommendedName>
</protein>